<dbReference type="InterPro" id="IPR049249">
    <property type="entry name" value="DUF6882"/>
</dbReference>
<proteinExistence type="predicted"/>
<dbReference type="Pfam" id="PF21813">
    <property type="entry name" value="DUF6882"/>
    <property type="match status" value="1"/>
</dbReference>
<dbReference type="EMBL" id="BSUM01000001">
    <property type="protein sequence ID" value="GMA32005.1"/>
    <property type="molecule type" value="Genomic_DNA"/>
</dbReference>
<keyword evidence="2" id="KW-1185">Reference proteome</keyword>
<evidence type="ECO:0000313" key="2">
    <source>
        <dbReference type="Proteomes" id="UP001157161"/>
    </source>
</evidence>
<reference evidence="1" key="1">
    <citation type="journal article" date="2014" name="Int. J. Syst. Evol. Microbiol.">
        <title>Complete genome sequence of Corynebacterium casei LMG S-19264T (=DSM 44701T), isolated from a smear-ripened cheese.</title>
        <authorList>
            <consortium name="US DOE Joint Genome Institute (JGI-PGF)"/>
            <person name="Walter F."/>
            <person name="Albersmeier A."/>
            <person name="Kalinowski J."/>
            <person name="Ruckert C."/>
        </authorList>
    </citation>
    <scope>NUCLEOTIDE SEQUENCE</scope>
    <source>
        <strain evidence="1">NBRC 112290</strain>
    </source>
</reference>
<comment type="caution">
    <text evidence="1">The sequence shown here is derived from an EMBL/GenBank/DDBJ whole genome shotgun (WGS) entry which is preliminary data.</text>
</comment>
<evidence type="ECO:0000313" key="1">
    <source>
        <dbReference type="EMBL" id="GMA32005.1"/>
    </source>
</evidence>
<dbReference type="AlphaFoldDB" id="A0AA38CUB1"/>
<sequence length="255" mass="26372">MQRSPGLTALVDDSALLAQEAQLHLTDLHGGHARWGVDLAAGTFSFTSQPDDGEGASVSYPVQLIGSAAPGPRSWLWGWANPSGYSPQVLRAAEAARTLGETYGIPELTAGEVPFDPEGDTAGADADGEQVTPGARLAWDLTRAAAIASNTWFAYSGEVSGGTRVMMLLEGLTLPAASFPRVTRLISEALASGVLTDHRRAVSSYATLRDLGWDGSHLVLPDGALTITFDDAGRITNMQGSTGAAGPSGSVTPAP</sequence>
<protein>
    <submittedName>
        <fullName evidence="1">Uncharacterized protein</fullName>
    </submittedName>
</protein>
<dbReference type="RefSeq" id="WP_284250724.1">
    <property type="nucleotide sequence ID" value="NZ_BSUM01000001.1"/>
</dbReference>
<name>A0AA38CUB1_9MICO</name>
<dbReference type="Proteomes" id="UP001157161">
    <property type="component" value="Unassembled WGS sequence"/>
</dbReference>
<gene>
    <name evidence="1" type="ORF">GCM10025875_19970</name>
</gene>
<reference evidence="1" key="2">
    <citation type="submission" date="2023-02" db="EMBL/GenBank/DDBJ databases">
        <authorList>
            <person name="Sun Q."/>
            <person name="Mori K."/>
        </authorList>
    </citation>
    <scope>NUCLEOTIDE SEQUENCE</scope>
    <source>
        <strain evidence="1">NBRC 112290</strain>
    </source>
</reference>
<accession>A0AA38CUB1</accession>
<organism evidence="1 2">
    <name type="scientific">Litorihabitans aurantiacus</name>
    <dbReference type="NCBI Taxonomy" id="1930061"/>
    <lineage>
        <taxon>Bacteria</taxon>
        <taxon>Bacillati</taxon>
        <taxon>Actinomycetota</taxon>
        <taxon>Actinomycetes</taxon>
        <taxon>Micrococcales</taxon>
        <taxon>Beutenbergiaceae</taxon>
        <taxon>Litorihabitans</taxon>
    </lineage>
</organism>